<accession>S3ITD4</accession>
<evidence type="ECO:0000313" key="2">
    <source>
        <dbReference type="Proteomes" id="UP000014585"/>
    </source>
</evidence>
<evidence type="ECO:0000313" key="1">
    <source>
        <dbReference type="EMBL" id="EPF15811.1"/>
    </source>
</evidence>
<gene>
    <name evidence="1" type="ORF">HMPREF0201_02986</name>
</gene>
<dbReference type="AlphaFoldDB" id="S3ITD4"/>
<protein>
    <submittedName>
        <fullName evidence="1">Uncharacterized protein</fullName>
    </submittedName>
</protein>
<dbReference type="HOGENOM" id="CLU_522682_0_0_6"/>
<sequence>MLNLTPNIYNANTLAKNDYLIRRHSFSVGDAVTFTDKIKEIQNSSTTPMHEKLKEGLTLTSNNKSTRHMAKIKYNETLANNISSKNYVYCGMAKMLPINSLGMSIDDEGHLVLIKGKQYDLFKGLVVKNTSGYKYKTAQLINDKCDIRFKDLYINDDGLLIGVDKKTEKSYSIEISAPETDINTSEQFVNLNFSEHGKNNKIDELAFKTDENTSSSYFCKNGNLYLKSIKKENSIKDYSFMQYEIKIPLPSGFSVISIKKSMGFLQINTSNGKKGRVFFINPKHISNRRLSVSRISHKPPQNFSSRLGNDPHEKYHAGLPFTSDRKANFSSTTIPLFSSIVDNFRTHIKRSRSCSAEGLKKRTLIHAAKAIDPGVSGICASVSAKIRAASGQQGSKVTRKGELYDRNINILGSPNHPLSRAVDNALGVESRTETSESLLHLAKQIKPKEAIHLTRTDRIAAFFGISSGGIPFAPGWFAGVVAELSNSHNLTISKTDMGNIKLSFSNRRKSAVTGLAGGGQGLEKTMLSASGLDFMTIMPFEANAIMAAKCISGNDFSFDLSEDNFYKFATQFSNPQKKSEIKNIIINKSEAEKNKGKRICY</sequence>
<dbReference type="RefSeq" id="WP_016537275.1">
    <property type="nucleotide sequence ID" value="NZ_KE161030.1"/>
</dbReference>
<reference evidence="1 2" key="1">
    <citation type="submission" date="2013-04" db="EMBL/GenBank/DDBJ databases">
        <authorList>
            <person name="Weinstock G."/>
            <person name="Sodergren E."/>
            <person name="Lobos E.A."/>
            <person name="Fulton L."/>
            <person name="Fulton R."/>
            <person name="Courtney L."/>
            <person name="Fronick C."/>
            <person name="O'Laughlin M."/>
            <person name="Godfrey J."/>
            <person name="Wilson R.M."/>
            <person name="Miner T."/>
            <person name="Farmer C."/>
            <person name="Delehaunty K."/>
            <person name="Cordes M."/>
            <person name="Minx P."/>
            <person name="Tomlinson C."/>
            <person name="Chen J."/>
            <person name="Wollam A."/>
            <person name="Pepin K.H."/>
            <person name="Palsikar V.B."/>
            <person name="Zhang X."/>
            <person name="Suruliraj S."/>
            <person name="Perna N.T."/>
            <person name="Plunkett G."/>
            <person name="Warren W."/>
            <person name="Mitreva M."/>
            <person name="Mardis E.R."/>
            <person name="Wilson R.K."/>
        </authorList>
    </citation>
    <scope>NUCLEOTIDE SEQUENCE [LARGE SCALE GENOMIC DNA]</scope>
    <source>
        <strain evidence="1 2">DSM 4568</strain>
    </source>
</reference>
<comment type="caution">
    <text evidence="1">The sequence shown here is derived from an EMBL/GenBank/DDBJ whole genome shotgun (WGS) entry which is preliminary data.</text>
</comment>
<dbReference type="OrthoDB" id="6513222at2"/>
<dbReference type="Proteomes" id="UP000014585">
    <property type="component" value="Unassembled WGS sequence"/>
</dbReference>
<dbReference type="PATRIC" id="fig|566551.4.peg.2727"/>
<name>S3ITD4_9ENTR</name>
<dbReference type="STRING" id="566551.HMPREF0201_02986"/>
<dbReference type="EMBL" id="ATDT01000026">
    <property type="protein sequence ID" value="EPF15811.1"/>
    <property type="molecule type" value="Genomic_DNA"/>
</dbReference>
<organism evidence="1 2">
    <name type="scientific">Cedecea davisae DSM 4568</name>
    <dbReference type="NCBI Taxonomy" id="566551"/>
    <lineage>
        <taxon>Bacteria</taxon>
        <taxon>Pseudomonadati</taxon>
        <taxon>Pseudomonadota</taxon>
        <taxon>Gammaproteobacteria</taxon>
        <taxon>Enterobacterales</taxon>
        <taxon>Enterobacteriaceae</taxon>
        <taxon>Cedecea</taxon>
    </lineage>
</organism>
<proteinExistence type="predicted"/>